<feature type="domain" description="Multidrug resistance protein MdtA-like C-terminal permuted SH3" evidence="7">
    <location>
        <begin position="297"/>
        <end position="354"/>
    </location>
</feature>
<feature type="coiled-coil region" evidence="3">
    <location>
        <begin position="103"/>
        <end position="161"/>
    </location>
</feature>
<dbReference type="Pfam" id="PF25917">
    <property type="entry name" value="BSH_RND"/>
    <property type="match status" value="1"/>
</dbReference>
<dbReference type="Gene3D" id="2.40.50.100">
    <property type="match status" value="1"/>
</dbReference>
<dbReference type="Pfam" id="PF25876">
    <property type="entry name" value="HH_MFP_RND"/>
    <property type="match status" value="1"/>
</dbReference>
<evidence type="ECO:0000256" key="2">
    <source>
        <dbReference type="ARBA" id="ARBA00009477"/>
    </source>
</evidence>
<evidence type="ECO:0000256" key="3">
    <source>
        <dbReference type="SAM" id="Coils"/>
    </source>
</evidence>
<dbReference type="SUPFAM" id="SSF111369">
    <property type="entry name" value="HlyD-like secretion proteins"/>
    <property type="match status" value="1"/>
</dbReference>
<organism evidence="8 9">
    <name type="scientific">Pseudopedobacter saltans (strain ATCC 51119 / DSM 12145 / JCM 21818 / CCUG 39354 / LMG 10337 / NBRC 100064 / NCIMB 13643)</name>
    <name type="common">Pedobacter saltans</name>
    <dbReference type="NCBI Taxonomy" id="762903"/>
    <lineage>
        <taxon>Bacteria</taxon>
        <taxon>Pseudomonadati</taxon>
        <taxon>Bacteroidota</taxon>
        <taxon>Sphingobacteriia</taxon>
        <taxon>Sphingobacteriales</taxon>
        <taxon>Sphingobacteriaceae</taxon>
        <taxon>Pseudopedobacter</taxon>
    </lineage>
</organism>
<dbReference type="EMBL" id="CP002545">
    <property type="protein sequence ID" value="ADY53691.1"/>
    <property type="molecule type" value="Genomic_DNA"/>
</dbReference>
<evidence type="ECO:0000259" key="5">
    <source>
        <dbReference type="Pfam" id="PF25917"/>
    </source>
</evidence>
<dbReference type="PANTHER" id="PTHR30158">
    <property type="entry name" value="ACRA/E-RELATED COMPONENT OF DRUG EFFLUX TRANSPORTER"/>
    <property type="match status" value="1"/>
</dbReference>
<keyword evidence="3" id="KW-0175">Coiled coil</keyword>
<protein>
    <submittedName>
        <fullName evidence="8">Efflux transporter, RND family, MFP subunit</fullName>
    </submittedName>
</protein>
<feature type="domain" description="Multidrug resistance protein MdtA-like barrel-sandwich hybrid" evidence="5">
    <location>
        <begin position="63"/>
        <end position="201"/>
    </location>
</feature>
<dbReference type="GO" id="GO:0022857">
    <property type="term" value="F:transmembrane transporter activity"/>
    <property type="evidence" value="ECO:0007669"/>
    <property type="project" value="InterPro"/>
</dbReference>
<comment type="subcellular location">
    <subcellularLocation>
        <location evidence="1">Cell envelope</location>
    </subcellularLocation>
</comment>
<dbReference type="Gene3D" id="2.40.30.170">
    <property type="match status" value="1"/>
</dbReference>
<dbReference type="InterPro" id="IPR058624">
    <property type="entry name" value="MdtA-like_HH"/>
</dbReference>
<dbReference type="STRING" id="762903.Pedsa_3153"/>
<dbReference type="InterPro" id="IPR058627">
    <property type="entry name" value="MdtA-like_C"/>
</dbReference>
<dbReference type="NCBIfam" id="TIGR01730">
    <property type="entry name" value="RND_mfp"/>
    <property type="match status" value="1"/>
</dbReference>
<keyword evidence="9" id="KW-1185">Reference proteome</keyword>
<dbReference type="KEGG" id="psn:Pedsa_3153"/>
<dbReference type="GO" id="GO:0046677">
    <property type="term" value="P:response to antibiotic"/>
    <property type="evidence" value="ECO:0007669"/>
    <property type="project" value="TreeGrafter"/>
</dbReference>
<dbReference type="OrthoDB" id="9801814at2"/>
<evidence type="ECO:0000259" key="7">
    <source>
        <dbReference type="Pfam" id="PF25967"/>
    </source>
</evidence>
<dbReference type="Gene3D" id="1.10.287.470">
    <property type="entry name" value="Helix hairpin bin"/>
    <property type="match status" value="1"/>
</dbReference>
<dbReference type="InterPro" id="IPR058626">
    <property type="entry name" value="MdtA-like_b-barrel"/>
</dbReference>
<dbReference type="Pfam" id="PF25967">
    <property type="entry name" value="RND-MFP_C"/>
    <property type="match status" value="1"/>
</dbReference>
<gene>
    <name evidence="8" type="ordered locus">Pedsa_3153</name>
</gene>
<feature type="domain" description="Multidrug resistance protein MdtA-like beta-barrel" evidence="6">
    <location>
        <begin position="208"/>
        <end position="288"/>
    </location>
</feature>
<dbReference type="GO" id="GO:0005886">
    <property type="term" value="C:plasma membrane"/>
    <property type="evidence" value="ECO:0007669"/>
    <property type="project" value="TreeGrafter"/>
</dbReference>
<dbReference type="eggNOG" id="COG0845">
    <property type="taxonomic scope" value="Bacteria"/>
</dbReference>
<dbReference type="InterPro" id="IPR006143">
    <property type="entry name" value="RND_pump_MFP"/>
</dbReference>
<dbReference type="HOGENOM" id="CLU_018816_2_1_10"/>
<dbReference type="Proteomes" id="UP000000310">
    <property type="component" value="Chromosome"/>
</dbReference>
<reference evidence="8 9" key="1">
    <citation type="journal article" date="2011" name="Stand. Genomic Sci.">
        <title>Complete genome sequence of the gliding, heparinolytic Pedobacter saltans type strain (113).</title>
        <authorList>
            <person name="Liolios K."/>
            <person name="Sikorski J."/>
            <person name="Lu M."/>
            <person name="Nolan M."/>
            <person name="Lapidus A."/>
            <person name="Lucas S."/>
            <person name="Hammon N."/>
            <person name="Deshpande S."/>
            <person name="Cheng J.F."/>
            <person name="Tapia R."/>
            <person name="Han C."/>
            <person name="Goodwin L."/>
            <person name="Pitluck S."/>
            <person name="Huntemann M."/>
            <person name="Ivanova N."/>
            <person name="Pagani I."/>
            <person name="Mavromatis K."/>
            <person name="Ovchinikova G."/>
            <person name="Pati A."/>
            <person name="Chen A."/>
            <person name="Palaniappan K."/>
            <person name="Land M."/>
            <person name="Hauser L."/>
            <person name="Brambilla E.M."/>
            <person name="Kotsyurbenko O."/>
            <person name="Rohde M."/>
            <person name="Tindall B.J."/>
            <person name="Abt B."/>
            <person name="Goker M."/>
            <person name="Detter J.C."/>
            <person name="Woyke T."/>
            <person name="Bristow J."/>
            <person name="Eisen J.A."/>
            <person name="Markowitz V."/>
            <person name="Hugenholtz P."/>
            <person name="Klenk H.P."/>
            <person name="Kyrpides N.C."/>
        </authorList>
    </citation>
    <scope>NUCLEOTIDE SEQUENCE [LARGE SCALE GENOMIC DNA]</scope>
    <source>
        <strain evidence="9">ATCC 51119 / DSM 12145 / JCM 21818 / LMG 10337 / NBRC 100064 / NCIMB 13643</strain>
    </source>
</reference>
<comment type="similarity">
    <text evidence="2">Belongs to the membrane fusion protein (MFP) (TC 8.A.1) family.</text>
</comment>
<dbReference type="Gene3D" id="2.40.420.20">
    <property type="match status" value="1"/>
</dbReference>
<dbReference type="GO" id="GO:0030313">
    <property type="term" value="C:cell envelope"/>
    <property type="evidence" value="ECO:0007669"/>
    <property type="project" value="UniProtKB-SubCell"/>
</dbReference>
<dbReference type="AlphaFoldDB" id="F0SAS0"/>
<sequence length="370" mass="39682">MNKIQLTALALVGTGLFFQSCQNKGAQQGQQGEVAVPVSAVEVTQEEVSGSENYPAVIVPINETELRAEVSGYITNIFVTDGASVAKGDRLYEIDGTRYAAAVDQAKANLKIAEANLDKVKRDVQRYRKLAEQDAIAKQTLDYAETDLNNQEAQVLAAKANLTTAATNLNRSVIRAPFSGTIGISQVRNGALVSAGTTLLNTISTVNPITAEFQVPERNIAHFVSLQKSGNQSALKLRLSDGQLFDGAGQIITIDRAVDEGTNTIKVRAKFNNPGNQLRAGMNATITVIEKSSTPELVIPYKAVQEQLGTYNVFVIGDSSKVQQRNISIGLKFEDKVVVKDGLKVGDKVVTEGVMNLKEGVKVTEKSAGN</sequence>
<proteinExistence type="inferred from homology"/>
<reference evidence="9" key="2">
    <citation type="submission" date="2011-02" db="EMBL/GenBank/DDBJ databases">
        <title>The complete genome of Pedobacter saltans DSM 12145.</title>
        <authorList>
            <consortium name="US DOE Joint Genome Institute (JGI-PGF)"/>
            <person name="Lucas S."/>
            <person name="Copeland A."/>
            <person name="Lapidus A."/>
            <person name="Bruce D."/>
            <person name="Goodwin L."/>
            <person name="Pitluck S."/>
            <person name="Kyrpides N."/>
            <person name="Mavromatis K."/>
            <person name="Pagani I."/>
            <person name="Ivanova N."/>
            <person name="Ovchinnikova G."/>
            <person name="Lu M."/>
            <person name="Detter J.C."/>
            <person name="Han C."/>
            <person name="Land M."/>
            <person name="Hauser L."/>
            <person name="Markowitz V."/>
            <person name="Cheng J.-F."/>
            <person name="Hugenholtz P."/>
            <person name="Woyke T."/>
            <person name="Wu D."/>
            <person name="Tindall B."/>
            <person name="Pomrenke H.G."/>
            <person name="Brambilla E."/>
            <person name="Klenk H.-P."/>
            <person name="Eisen J.A."/>
        </authorList>
    </citation>
    <scope>NUCLEOTIDE SEQUENCE [LARGE SCALE GENOMIC DNA]</scope>
    <source>
        <strain evidence="9">ATCC 51119 / DSM 12145 / JCM 21818 / LMG 10337 / NBRC 100064 / NCIMB 13643</strain>
    </source>
</reference>
<evidence type="ECO:0000256" key="1">
    <source>
        <dbReference type="ARBA" id="ARBA00004196"/>
    </source>
</evidence>
<dbReference type="InterPro" id="IPR058625">
    <property type="entry name" value="MdtA-like_BSH"/>
</dbReference>
<dbReference type="RefSeq" id="WP_013634176.1">
    <property type="nucleotide sequence ID" value="NC_015177.1"/>
</dbReference>
<evidence type="ECO:0000259" key="6">
    <source>
        <dbReference type="Pfam" id="PF25944"/>
    </source>
</evidence>
<accession>F0SAS0</accession>
<evidence type="ECO:0000259" key="4">
    <source>
        <dbReference type="Pfam" id="PF25876"/>
    </source>
</evidence>
<evidence type="ECO:0000313" key="8">
    <source>
        <dbReference type="EMBL" id="ADY53691.1"/>
    </source>
</evidence>
<dbReference type="Pfam" id="PF25944">
    <property type="entry name" value="Beta-barrel_RND"/>
    <property type="match status" value="1"/>
</dbReference>
<name>F0SAS0_PSESL</name>
<evidence type="ECO:0000313" key="9">
    <source>
        <dbReference type="Proteomes" id="UP000000310"/>
    </source>
</evidence>
<feature type="domain" description="Multidrug resistance protein MdtA-like alpha-helical hairpin" evidence="4">
    <location>
        <begin position="103"/>
        <end position="170"/>
    </location>
</feature>
<dbReference type="PROSITE" id="PS51257">
    <property type="entry name" value="PROKAR_LIPOPROTEIN"/>
    <property type="match status" value="1"/>
</dbReference>